<evidence type="ECO:0000313" key="2">
    <source>
        <dbReference type="EMBL" id="EDT71043.1"/>
    </source>
</evidence>
<gene>
    <name evidence="2" type="ORF">CJD_1610</name>
</gene>
<evidence type="ECO:0000256" key="1">
    <source>
        <dbReference type="SAM" id="Phobius"/>
    </source>
</evidence>
<feature type="transmembrane region" description="Helical" evidence="1">
    <location>
        <begin position="21"/>
        <end position="40"/>
    </location>
</feature>
<accession>B1V543</accession>
<keyword evidence="1" id="KW-0812">Transmembrane</keyword>
<dbReference type="AlphaFoldDB" id="B1V543"/>
<sequence length="85" mass="9762">MDFSSSKTPTNTKVPLITLKTILNSSIIILFIFSINFLIYHNCPILTLSSYFSTLTNTIVNKKRIKKSNPKNTKVFILNQLSFKY</sequence>
<reference evidence="2 3" key="1">
    <citation type="submission" date="2008-03" db="EMBL/GenBank/DDBJ databases">
        <authorList>
            <person name="Paulsen I."/>
            <person name="Sebastian Y."/>
        </authorList>
    </citation>
    <scope>NUCLEOTIDE SEQUENCE [LARGE SCALE GENOMIC DNA]</scope>
    <source>
        <strain evidence="3">D str. JGS1721</strain>
    </source>
</reference>
<protein>
    <submittedName>
        <fullName evidence="2">Uncharacterized protein</fullName>
    </submittedName>
</protein>
<proteinExistence type="predicted"/>
<evidence type="ECO:0000313" key="3">
    <source>
        <dbReference type="Proteomes" id="UP000003188"/>
    </source>
</evidence>
<comment type="caution">
    <text evidence="2">The sequence shown here is derived from an EMBL/GenBank/DDBJ whole genome shotgun (WGS) entry which is preliminary data.</text>
</comment>
<name>B1V543_CLOPF</name>
<dbReference type="EMBL" id="ABOO01000030">
    <property type="protein sequence ID" value="EDT71043.1"/>
    <property type="molecule type" value="Genomic_DNA"/>
</dbReference>
<keyword evidence="1" id="KW-1133">Transmembrane helix</keyword>
<organism evidence="2 3">
    <name type="scientific">Clostridium perfringens D str. JGS1721</name>
    <dbReference type="NCBI Taxonomy" id="488537"/>
    <lineage>
        <taxon>Bacteria</taxon>
        <taxon>Bacillati</taxon>
        <taxon>Bacillota</taxon>
        <taxon>Clostridia</taxon>
        <taxon>Eubacteriales</taxon>
        <taxon>Clostridiaceae</taxon>
        <taxon>Clostridium</taxon>
    </lineage>
</organism>
<keyword evidence="1" id="KW-0472">Membrane</keyword>
<dbReference type="Proteomes" id="UP000003188">
    <property type="component" value="Unassembled WGS sequence"/>
</dbReference>